<proteinExistence type="predicted"/>
<keyword evidence="1" id="KW-1133">Transmembrane helix</keyword>
<feature type="transmembrane region" description="Helical" evidence="1">
    <location>
        <begin position="69"/>
        <end position="88"/>
    </location>
</feature>
<evidence type="ECO:0000259" key="2">
    <source>
        <dbReference type="Pfam" id="PF04892"/>
    </source>
</evidence>
<feature type="transmembrane region" description="Helical" evidence="1">
    <location>
        <begin position="49"/>
        <end position="64"/>
    </location>
</feature>
<dbReference type="AlphaFoldDB" id="A0A396S9S8"/>
<dbReference type="RefSeq" id="WP_119701879.1">
    <property type="nucleotide sequence ID" value="NZ_QJSA01000014.1"/>
</dbReference>
<dbReference type="PANTHER" id="PTHR28008">
    <property type="entry name" value="DOMAIN PROTEIN, PUTATIVE (AFU_ORTHOLOGUE AFUA_3G10980)-RELATED"/>
    <property type="match status" value="1"/>
</dbReference>
<keyword evidence="1" id="KW-0472">Membrane</keyword>
<dbReference type="OrthoDB" id="6880939at2"/>
<accession>A0A396S9S8</accession>
<feature type="domain" description="VanZ-like" evidence="2">
    <location>
        <begin position="53"/>
        <end position="114"/>
    </location>
</feature>
<dbReference type="PANTHER" id="PTHR28008:SF1">
    <property type="entry name" value="DOMAIN PROTEIN, PUTATIVE (AFU_ORTHOLOGUE AFUA_3G10980)-RELATED"/>
    <property type="match status" value="1"/>
</dbReference>
<comment type="caution">
    <text evidence="3">The sequence shown here is derived from an EMBL/GenBank/DDBJ whole genome shotgun (WGS) entry which is preliminary data.</text>
</comment>
<protein>
    <submittedName>
        <fullName evidence="3">Teicoplanin resistance protein VanZ</fullName>
    </submittedName>
</protein>
<dbReference type="Proteomes" id="UP000265745">
    <property type="component" value="Unassembled WGS sequence"/>
</dbReference>
<organism evidence="3 4">
    <name type="scientific">Pseudomonas jilinensis</name>
    <dbReference type="NCBI Taxonomy" id="2078689"/>
    <lineage>
        <taxon>Bacteria</taxon>
        <taxon>Pseudomonadati</taxon>
        <taxon>Pseudomonadota</taxon>
        <taxon>Gammaproteobacteria</taxon>
        <taxon>Pseudomonadales</taxon>
        <taxon>Pseudomonadaceae</taxon>
        <taxon>Pseudomonas</taxon>
    </lineage>
</organism>
<evidence type="ECO:0000313" key="3">
    <source>
        <dbReference type="EMBL" id="RHW20205.1"/>
    </source>
</evidence>
<dbReference type="EMBL" id="QJSA01000014">
    <property type="protein sequence ID" value="RHW20205.1"/>
    <property type="molecule type" value="Genomic_DNA"/>
</dbReference>
<keyword evidence="4" id="KW-1185">Reference proteome</keyword>
<reference evidence="3 4" key="1">
    <citation type="submission" date="2018-06" db="EMBL/GenBank/DDBJ databases">
        <title>Pseudomonas jilinensis sp. nov., isolated from the production water of Jilin Oilfield in China.</title>
        <authorList>
            <person name="Wang J."/>
        </authorList>
    </citation>
    <scope>NUCLEOTIDE SEQUENCE [LARGE SCALE GENOMIC DNA]</scope>
    <source>
        <strain evidence="3 4">JS15-10A1</strain>
    </source>
</reference>
<keyword evidence="1" id="KW-0812">Transmembrane</keyword>
<feature type="transmembrane region" description="Helical" evidence="1">
    <location>
        <begin position="100"/>
        <end position="120"/>
    </location>
</feature>
<sequence length="127" mass="14974">MWLRIVRYWLAFRPMFKLLFFLMLLLALYLGMRPTPAPATYHWQSDLYHAVGLFALTLVSYLAFPRWYWWLRGLLLFGVGVLIEYVQSFHPMRVADWNDLYANGAGIVAGLVLIGGYGYLCRRRLHR</sequence>
<evidence type="ECO:0000313" key="4">
    <source>
        <dbReference type="Proteomes" id="UP000265745"/>
    </source>
</evidence>
<name>A0A396S9S8_9PSED</name>
<evidence type="ECO:0000256" key="1">
    <source>
        <dbReference type="SAM" id="Phobius"/>
    </source>
</evidence>
<dbReference type="InterPro" id="IPR006976">
    <property type="entry name" value="VanZ-like"/>
</dbReference>
<dbReference type="Pfam" id="PF04892">
    <property type="entry name" value="VanZ"/>
    <property type="match status" value="1"/>
</dbReference>
<gene>
    <name evidence="3" type="ORF">C2846_15390</name>
</gene>